<gene>
    <name evidence="3" type="ORF">DCS45_11870</name>
</gene>
<protein>
    <submittedName>
        <fullName evidence="3">Peptidase M48</fullName>
    </submittedName>
</protein>
<organism evidence="3 4">
    <name type="scientific">Roseovarius nubinhibens</name>
    <dbReference type="NCBI Taxonomy" id="314263"/>
    <lineage>
        <taxon>Bacteria</taxon>
        <taxon>Pseudomonadati</taxon>
        <taxon>Pseudomonadota</taxon>
        <taxon>Alphaproteobacteria</taxon>
        <taxon>Rhodobacterales</taxon>
        <taxon>Roseobacteraceae</taxon>
        <taxon>Roseovarius</taxon>
    </lineage>
</organism>
<feature type="compositionally biased region" description="Low complexity" evidence="1">
    <location>
        <begin position="20"/>
        <end position="45"/>
    </location>
</feature>
<evidence type="ECO:0000313" key="4">
    <source>
        <dbReference type="Proteomes" id="UP000264719"/>
    </source>
</evidence>
<evidence type="ECO:0000313" key="3">
    <source>
        <dbReference type="EMBL" id="HAR52555.1"/>
    </source>
</evidence>
<name>A0A348WDE3_9RHOB</name>
<dbReference type="EMBL" id="DMVW01000115">
    <property type="protein sequence ID" value="HAR52555.1"/>
    <property type="molecule type" value="Genomic_DNA"/>
</dbReference>
<accession>A0A348WDE3</accession>
<dbReference type="PROSITE" id="PS51257">
    <property type="entry name" value="PROKAR_LIPOPROTEIN"/>
    <property type="match status" value="1"/>
</dbReference>
<evidence type="ECO:0000256" key="1">
    <source>
        <dbReference type="SAM" id="MobiDB-lite"/>
    </source>
</evidence>
<evidence type="ECO:0000256" key="2">
    <source>
        <dbReference type="SAM" id="SignalP"/>
    </source>
</evidence>
<reference evidence="3 4" key="1">
    <citation type="journal article" date="2018" name="Nat. Biotechnol.">
        <title>A standardized bacterial taxonomy based on genome phylogeny substantially revises the tree of life.</title>
        <authorList>
            <person name="Parks D.H."/>
            <person name="Chuvochina M."/>
            <person name="Waite D.W."/>
            <person name="Rinke C."/>
            <person name="Skarshewski A."/>
            <person name="Chaumeil P.A."/>
            <person name="Hugenholtz P."/>
        </authorList>
    </citation>
    <scope>NUCLEOTIDE SEQUENCE [LARGE SCALE GENOMIC DNA]</scope>
    <source>
        <strain evidence="3">UBA9169</strain>
    </source>
</reference>
<keyword evidence="2" id="KW-0732">Signal</keyword>
<feature type="non-terminal residue" evidence="3">
    <location>
        <position position="51"/>
    </location>
</feature>
<feature type="signal peptide" evidence="2">
    <location>
        <begin position="1"/>
        <end position="22"/>
    </location>
</feature>
<comment type="caution">
    <text evidence="3">The sequence shown here is derived from an EMBL/GenBank/DDBJ whole genome shotgun (WGS) entry which is preliminary data.</text>
</comment>
<dbReference type="AlphaFoldDB" id="A0A348WDE3"/>
<sequence>MRKLICASFLVLAGCVSTTTTQSPSQPQPQAQSAQSKATTPTAAQVSRFKT</sequence>
<dbReference type="Proteomes" id="UP000264719">
    <property type="component" value="Unassembled WGS sequence"/>
</dbReference>
<feature type="region of interest" description="Disordered" evidence="1">
    <location>
        <begin position="20"/>
        <end position="51"/>
    </location>
</feature>
<proteinExistence type="predicted"/>
<feature type="chain" id="PRO_5016683143" evidence="2">
    <location>
        <begin position="23"/>
        <end position="51"/>
    </location>
</feature>